<evidence type="ECO:0000313" key="2">
    <source>
        <dbReference type="Proteomes" id="UP000886998"/>
    </source>
</evidence>
<accession>A0A8X6J6U5</accession>
<gene>
    <name evidence="1" type="ORF">TNIN_66551</name>
</gene>
<reference evidence="1" key="1">
    <citation type="submission" date="2020-08" db="EMBL/GenBank/DDBJ databases">
        <title>Multicomponent nature underlies the extraordinary mechanical properties of spider dragline silk.</title>
        <authorList>
            <person name="Kono N."/>
            <person name="Nakamura H."/>
            <person name="Mori M."/>
            <person name="Yoshida Y."/>
            <person name="Ohtoshi R."/>
            <person name="Malay A.D."/>
            <person name="Moran D.A.P."/>
            <person name="Tomita M."/>
            <person name="Numata K."/>
            <person name="Arakawa K."/>
        </authorList>
    </citation>
    <scope>NUCLEOTIDE SEQUENCE</scope>
</reference>
<name>A0A8X6J6U5_9ARAC</name>
<keyword evidence="2" id="KW-1185">Reference proteome</keyword>
<dbReference type="EMBL" id="BMAV01025387">
    <property type="protein sequence ID" value="GFS41151.1"/>
    <property type="molecule type" value="Genomic_DNA"/>
</dbReference>
<sequence length="89" mass="10204">MNSYSKAETEFINPACLYPPSNARRKRLVRSRTVYKMRGVYDLSTAAQSAYRERNNFDLIQMVSWAANVRWLGGIQRPLYAMGYCANSG</sequence>
<comment type="caution">
    <text evidence="1">The sequence shown here is derived from an EMBL/GenBank/DDBJ whole genome shotgun (WGS) entry which is preliminary data.</text>
</comment>
<proteinExistence type="predicted"/>
<evidence type="ECO:0000313" key="1">
    <source>
        <dbReference type="EMBL" id="GFS41151.1"/>
    </source>
</evidence>
<protein>
    <submittedName>
        <fullName evidence="1">Uncharacterized protein</fullName>
    </submittedName>
</protein>
<dbReference type="Proteomes" id="UP000886998">
    <property type="component" value="Unassembled WGS sequence"/>
</dbReference>
<organism evidence="1 2">
    <name type="scientific">Trichonephila inaurata madagascariensis</name>
    <dbReference type="NCBI Taxonomy" id="2747483"/>
    <lineage>
        <taxon>Eukaryota</taxon>
        <taxon>Metazoa</taxon>
        <taxon>Ecdysozoa</taxon>
        <taxon>Arthropoda</taxon>
        <taxon>Chelicerata</taxon>
        <taxon>Arachnida</taxon>
        <taxon>Araneae</taxon>
        <taxon>Araneomorphae</taxon>
        <taxon>Entelegynae</taxon>
        <taxon>Araneoidea</taxon>
        <taxon>Nephilidae</taxon>
        <taxon>Trichonephila</taxon>
        <taxon>Trichonephila inaurata</taxon>
    </lineage>
</organism>
<dbReference type="AlphaFoldDB" id="A0A8X6J6U5"/>